<comment type="caution">
    <text evidence="7">The sequence shown here is derived from an EMBL/GenBank/DDBJ whole genome shotgun (WGS) entry which is preliminary data.</text>
</comment>
<dbReference type="PANTHER" id="PTHR37534:SF49">
    <property type="entry name" value="LYSINE BIOSYNTHESIS REGULATORY PROTEIN LYS14"/>
    <property type="match status" value="1"/>
</dbReference>
<evidence type="ECO:0000256" key="4">
    <source>
        <dbReference type="ARBA" id="ARBA00023163"/>
    </source>
</evidence>
<dbReference type="Pfam" id="PF00172">
    <property type="entry name" value="Zn_clus"/>
    <property type="match status" value="1"/>
</dbReference>
<keyword evidence="4" id="KW-0804">Transcription</keyword>
<dbReference type="GO" id="GO:0000976">
    <property type="term" value="F:transcription cis-regulatory region binding"/>
    <property type="evidence" value="ECO:0007669"/>
    <property type="project" value="TreeGrafter"/>
</dbReference>
<evidence type="ECO:0000256" key="3">
    <source>
        <dbReference type="ARBA" id="ARBA00023125"/>
    </source>
</evidence>
<evidence type="ECO:0000256" key="5">
    <source>
        <dbReference type="ARBA" id="ARBA00023242"/>
    </source>
</evidence>
<evidence type="ECO:0000256" key="2">
    <source>
        <dbReference type="ARBA" id="ARBA00023015"/>
    </source>
</evidence>
<dbReference type="GO" id="GO:0045944">
    <property type="term" value="P:positive regulation of transcription by RNA polymerase II"/>
    <property type="evidence" value="ECO:0007669"/>
    <property type="project" value="TreeGrafter"/>
</dbReference>
<keyword evidence="3" id="KW-0238">DNA-binding</keyword>
<dbReference type="AlphaFoldDB" id="A0A9W9W759"/>
<dbReference type="PROSITE" id="PS00463">
    <property type="entry name" value="ZN2_CY6_FUNGAL_1"/>
    <property type="match status" value="1"/>
</dbReference>
<dbReference type="GO" id="GO:0000981">
    <property type="term" value="F:DNA-binding transcription factor activity, RNA polymerase II-specific"/>
    <property type="evidence" value="ECO:0007669"/>
    <property type="project" value="InterPro"/>
</dbReference>
<sequence length="557" mass="63254">MSAKHSRRTFTACWTCRQRRIRCDGNLPQCSRCSKQGINCKGYQIKLAWVNADTGAYDHSQRRALQCGLTWSGRPIFESNEVDQLIAECDIQDRDLSQSVDSPFAVFSLHGKVKDKRAKASISTLEDFRSIDSFILDAAQRPRPSYQTSPSFLSPIYKETGGPQEKLLFKHYVTHVSRLMITVEDLRNPWKSTYPALALQGRTLSTSALYNAQLAKAALNLSNLTNDANNMQAQGLRYYGRALRDLRKSFVSSECDYESRVASLMTLVMSEAVYAGKSSSWRVHFQALSDFCRQHIDEQPWHQSHDAWVITQSFIHTSIIGRTATVPGTSKLGGFDHREIFESVAGHGMFGFTAGNTRSIINNILEIQLLGERLAEGIGDDFNNQVISLIQAVQDPLNKEDTVCRDYLPAEDSVSEQSFRKIKHLSWLHLRMFKTASFIYFHRTVFNTRPAALAQYVSTVLEAAMEYIKIDGGTVSVWPVFIAAVEAYTVMDREMAAEWLGVVMKQGIGNRFKIKTLVETVWRQRERYAHENDLCPSVVTVDWREEMRRLDLDVLLI</sequence>
<gene>
    <name evidence="7" type="ORF">N7509_001467</name>
</gene>
<protein>
    <recommendedName>
        <fullName evidence="6">Zn(2)-C6 fungal-type domain-containing protein</fullName>
    </recommendedName>
</protein>
<dbReference type="CDD" id="cd00067">
    <property type="entry name" value="GAL4"/>
    <property type="match status" value="1"/>
</dbReference>
<dbReference type="EMBL" id="JAPZBU010000004">
    <property type="protein sequence ID" value="KAJ5407584.1"/>
    <property type="molecule type" value="Genomic_DNA"/>
</dbReference>
<evidence type="ECO:0000313" key="7">
    <source>
        <dbReference type="EMBL" id="KAJ5407584.1"/>
    </source>
</evidence>
<dbReference type="GeneID" id="81365084"/>
<reference evidence="7" key="1">
    <citation type="submission" date="2022-12" db="EMBL/GenBank/DDBJ databases">
        <authorList>
            <person name="Petersen C."/>
        </authorList>
    </citation>
    <scope>NUCLEOTIDE SEQUENCE</scope>
    <source>
        <strain evidence="7">IBT 29677</strain>
    </source>
</reference>
<dbReference type="GO" id="GO:0005634">
    <property type="term" value="C:nucleus"/>
    <property type="evidence" value="ECO:0007669"/>
    <property type="project" value="UniProtKB-SubCell"/>
</dbReference>
<dbReference type="Pfam" id="PF11951">
    <property type="entry name" value="Fungal_trans_2"/>
    <property type="match status" value="1"/>
</dbReference>
<dbReference type="Proteomes" id="UP001147747">
    <property type="component" value="Unassembled WGS sequence"/>
</dbReference>
<organism evidence="7 8">
    <name type="scientific">Penicillium cosmopolitanum</name>
    <dbReference type="NCBI Taxonomy" id="1131564"/>
    <lineage>
        <taxon>Eukaryota</taxon>
        <taxon>Fungi</taxon>
        <taxon>Dikarya</taxon>
        <taxon>Ascomycota</taxon>
        <taxon>Pezizomycotina</taxon>
        <taxon>Eurotiomycetes</taxon>
        <taxon>Eurotiomycetidae</taxon>
        <taxon>Eurotiales</taxon>
        <taxon>Aspergillaceae</taxon>
        <taxon>Penicillium</taxon>
    </lineage>
</organism>
<dbReference type="InterPro" id="IPR021858">
    <property type="entry name" value="Fun_TF"/>
</dbReference>
<evidence type="ECO:0000259" key="6">
    <source>
        <dbReference type="PROSITE" id="PS50048"/>
    </source>
</evidence>
<keyword evidence="5" id="KW-0539">Nucleus</keyword>
<dbReference type="OrthoDB" id="3477330at2759"/>
<evidence type="ECO:0000313" key="8">
    <source>
        <dbReference type="Proteomes" id="UP001147747"/>
    </source>
</evidence>
<accession>A0A9W9W759</accession>
<dbReference type="Gene3D" id="4.10.240.10">
    <property type="entry name" value="Zn(2)-C6 fungal-type DNA-binding domain"/>
    <property type="match status" value="1"/>
</dbReference>
<dbReference type="RefSeq" id="XP_056491899.1">
    <property type="nucleotide sequence ID" value="XM_056626104.1"/>
</dbReference>
<dbReference type="SMART" id="SM00066">
    <property type="entry name" value="GAL4"/>
    <property type="match status" value="1"/>
</dbReference>
<keyword evidence="8" id="KW-1185">Reference proteome</keyword>
<dbReference type="InterPro" id="IPR001138">
    <property type="entry name" value="Zn2Cys6_DnaBD"/>
</dbReference>
<dbReference type="SUPFAM" id="SSF57701">
    <property type="entry name" value="Zn2/Cys6 DNA-binding domain"/>
    <property type="match status" value="1"/>
</dbReference>
<keyword evidence="2" id="KW-0805">Transcription regulation</keyword>
<dbReference type="PANTHER" id="PTHR37534">
    <property type="entry name" value="TRANSCRIPTIONAL ACTIVATOR PROTEIN UGA3"/>
    <property type="match status" value="1"/>
</dbReference>
<name>A0A9W9W759_9EURO</name>
<dbReference type="GO" id="GO:0008270">
    <property type="term" value="F:zinc ion binding"/>
    <property type="evidence" value="ECO:0007669"/>
    <property type="project" value="InterPro"/>
</dbReference>
<reference evidence="7" key="2">
    <citation type="journal article" date="2023" name="IMA Fungus">
        <title>Comparative genomic study of the Penicillium genus elucidates a diverse pangenome and 15 lateral gene transfer events.</title>
        <authorList>
            <person name="Petersen C."/>
            <person name="Sorensen T."/>
            <person name="Nielsen M.R."/>
            <person name="Sondergaard T.E."/>
            <person name="Sorensen J.L."/>
            <person name="Fitzpatrick D.A."/>
            <person name="Frisvad J.C."/>
            <person name="Nielsen K.L."/>
        </authorList>
    </citation>
    <scope>NUCLEOTIDE SEQUENCE</scope>
    <source>
        <strain evidence="7">IBT 29677</strain>
    </source>
</reference>
<feature type="domain" description="Zn(2)-C6 fungal-type" evidence="6">
    <location>
        <begin position="12"/>
        <end position="40"/>
    </location>
</feature>
<proteinExistence type="predicted"/>
<comment type="subcellular location">
    <subcellularLocation>
        <location evidence="1">Nucleus</location>
    </subcellularLocation>
</comment>
<evidence type="ECO:0000256" key="1">
    <source>
        <dbReference type="ARBA" id="ARBA00004123"/>
    </source>
</evidence>
<dbReference type="InterPro" id="IPR036864">
    <property type="entry name" value="Zn2-C6_fun-type_DNA-bd_sf"/>
</dbReference>
<dbReference type="PROSITE" id="PS50048">
    <property type="entry name" value="ZN2_CY6_FUNGAL_2"/>
    <property type="match status" value="1"/>
</dbReference>